<proteinExistence type="predicted"/>
<dbReference type="Proteomes" id="UP001610810">
    <property type="component" value="Unassembled WGS sequence"/>
</dbReference>
<evidence type="ECO:0000313" key="2">
    <source>
        <dbReference type="EMBL" id="MFI0576143.1"/>
    </source>
</evidence>
<dbReference type="EMBL" id="JBIQWK010000011">
    <property type="protein sequence ID" value="MFI0576143.1"/>
    <property type="molecule type" value="Genomic_DNA"/>
</dbReference>
<gene>
    <name evidence="2" type="ORF">ACH3YB_31405</name>
</gene>
<organism evidence="2 3">
    <name type="scientific">Streptomyces tendae</name>
    <dbReference type="NCBI Taxonomy" id="1932"/>
    <lineage>
        <taxon>Bacteria</taxon>
        <taxon>Bacillati</taxon>
        <taxon>Actinomycetota</taxon>
        <taxon>Actinomycetes</taxon>
        <taxon>Kitasatosporales</taxon>
        <taxon>Streptomycetaceae</taxon>
        <taxon>Streptomyces</taxon>
    </lineage>
</organism>
<feature type="domain" description="Methyltransferase FkbM" evidence="1">
    <location>
        <begin position="23"/>
        <end position="148"/>
    </location>
</feature>
<dbReference type="InterPro" id="IPR029063">
    <property type="entry name" value="SAM-dependent_MTases_sf"/>
</dbReference>
<dbReference type="Pfam" id="PF05050">
    <property type="entry name" value="Methyltransf_21"/>
    <property type="match status" value="1"/>
</dbReference>
<keyword evidence="2" id="KW-0808">Transferase</keyword>
<dbReference type="GO" id="GO:0032259">
    <property type="term" value="P:methylation"/>
    <property type="evidence" value="ECO:0007669"/>
    <property type="project" value="UniProtKB-KW"/>
</dbReference>
<dbReference type="NCBIfam" id="TIGR01444">
    <property type="entry name" value="fkbM_fam"/>
    <property type="match status" value="1"/>
</dbReference>
<sequence length="211" mass="23372">MNVFEAFPALVERLGNPPLHLVHVGAHEGQEMRFYRAADVGRITLVEPIPQLAARLHRQHPDAVVHQCACGSRTGTARLTVMRHTNLSTLQEPQPGDVVDRVIDVDVRRLDDLAPDADAAVIDAQGRELDVLEGAPWPSLRLLIVETSTVDDPTMAAGYGDVSVLAARYGFYEFDRWSRDYDEVNAWARGPGRPRRGGEIRDVVFVREGCA</sequence>
<keyword evidence="3" id="KW-1185">Reference proteome</keyword>
<name>A0ABW7SBF2_STRTE</name>
<protein>
    <submittedName>
        <fullName evidence="2">FkbM family methyltransferase</fullName>
    </submittedName>
</protein>
<evidence type="ECO:0000313" key="3">
    <source>
        <dbReference type="Proteomes" id="UP001610810"/>
    </source>
</evidence>
<keyword evidence="2" id="KW-0489">Methyltransferase</keyword>
<accession>A0ABW7SBF2</accession>
<evidence type="ECO:0000259" key="1">
    <source>
        <dbReference type="Pfam" id="PF05050"/>
    </source>
</evidence>
<dbReference type="RefSeq" id="WP_398353388.1">
    <property type="nucleotide sequence ID" value="NZ_JBIQWK010000011.1"/>
</dbReference>
<dbReference type="InterPro" id="IPR006342">
    <property type="entry name" value="FkbM_mtfrase"/>
</dbReference>
<dbReference type="GO" id="GO:0008168">
    <property type="term" value="F:methyltransferase activity"/>
    <property type="evidence" value="ECO:0007669"/>
    <property type="project" value="UniProtKB-KW"/>
</dbReference>
<dbReference type="Gene3D" id="3.40.50.150">
    <property type="entry name" value="Vaccinia Virus protein VP39"/>
    <property type="match status" value="1"/>
</dbReference>
<reference evidence="2 3" key="1">
    <citation type="submission" date="2024-10" db="EMBL/GenBank/DDBJ databases">
        <authorList>
            <person name="Wannawong T."/>
            <person name="Kuncharoen N."/>
            <person name="Mhuantong W."/>
        </authorList>
    </citation>
    <scope>NUCLEOTIDE SEQUENCE [LARGE SCALE GENOMIC DNA]</scope>
    <source>
        <strain evidence="2 3">CALK1-4</strain>
    </source>
</reference>
<comment type="caution">
    <text evidence="2">The sequence shown here is derived from an EMBL/GenBank/DDBJ whole genome shotgun (WGS) entry which is preliminary data.</text>
</comment>
<dbReference type="SUPFAM" id="SSF53335">
    <property type="entry name" value="S-adenosyl-L-methionine-dependent methyltransferases"/>
    <property type="match status" value="1"/>
</dbReference>